<feature type="transmembrane region" description="Helical" evidence="1">
    <location>
        <begin position="371"/>
        <end position="389"/>
    </location>
</feature>
<accession>A0A2T2NZM8</accession>
<dbReference type="EMBL" id="KZ678131">
    <property type="protein sequence ID" value="PSN70884.1"/>
    <property type="molecule type" value="Genomic_DNA"/>
</dbReference>
<feature type="transmembrane region" description="Helical" evidence="1">
    <location>
        <begin position="273"/>
        <end position="291"/>
    </location>
</feature>
<evidence type="ECO:0000256" key="1">
    <source>
        <dbReference type="SAM" id="Phobius"/>
    </source>
</evidence>
<reference evidence="2 3" key="1">
    <citation type="journal article" date="2018" name="Front. Microbiol.">
        <title>Genome-Wide Analysis of Corynespora cassiicola Leaf Fall Disease Putative Effectors.</title>
        <authorList>
            <person name="Lopez D."/>
            <person name="Ribeiro S."/>
            <person name="Label P."/>
            <person name="Fumanal B."/>
            <person name="Venisse J.S."/>
            <person name="Kohler A."/>
            <person name="de Oliveira R.R."/>
            <person name="Labutti K."/>
            <person name="Lipzen A."/>
            <person name="Lail K."/>
            <person name="Bauer D."/>
            <person name="Ohm R.A."/>
            <person name="Barry K.W."/>
            <person name="Spatafora J."/>
            <person name="Grigoriev I.V."/>
            <person name="Martin F.M."/>
            <person name="Pujade-Renaud V."/>
        </authorList>
    </citation>
    <scope>NUCLEOTIDE SEQUENCE [LARGE SCALE GENOMIC DNA]</scope>
    <source>
        <strain evidence="2 3">Philippines</strain>
    </source>
</reference>
<dbReference type="AlphaFoldDB" id="A0A2T2NZM8"/>
<keyword evidence="3" id="KW-1185">Reference proteome</keyword>
<keyword evidence="1" id="KW-1133">Transmembrane helix</keyword>
<protein>
    <submittedName>
        <fullName evidence="2">Uncharacterized protein</fullName>
    </submittedName>
</protein>
<keyword evidence="1" id="KW-0812">Transmembrane</keyword>
<name>A0A2T2NZM8_CORCC</name>
<organism evidence="2 3">
    <name type="scientific">Corynespora cassiicola Philippines</name>
    <dbReference type="NCBI Taxonomy" id="1448308"/>
    <lineage>
        <taxon>Eukaryota</taxon>
        <taxon>Fungi</taxon>
        <taxon>Dikarya</taxon>
        <taxon>Ascomycota</taxon>
        <taxon>Pezizomycotina</taxon>
        <taxon>Dothideomycetes</taxon>
        <taxon>Pleosporomycetidae</taxon>
        <taxon>Pleosporales</taxon>
        <taxon>Corynesporascaceae</taxon>
        <taxon>Corynespora</taxon>
    </lineage>
</organism>
<gene>
    <name evidence="2" type="ORF">BS50DRAFT_584460</name>
</gene>
<feature type="transmembrane region" description="Helical" evidence="1">
    <location>
        <begin position="60"/>
        <end position="79"/>
    </location>
</feature>
<dbReference type="OrthoDB" id="10525847at2759"/>
<proteinExistence type="predicted"/>
<feature type="transmembrane region" description="Helical" evidence="1">
    <location>
        <begin position="170"/>
        <end position="187"/>
    </location>
</feature>
<evidence type="ECO:0000313" key="2">
    <source>
        <dbReference type="EMBL" id="PSN70884.1"/>
    </source>
</evidence>
<feature type="transmembrane region" description="Helical" evidence="1">
    <location>
        <begin position="136"/>
        <end position="158"/>
    </location>
</feature>
<feature type="transmembrane region" description="Helical" evidence="1">
    <location>
        <begin position="297"/>
        <end position="316"/>
    </location>
</feature>
<keyword evidence="1" id="KW-0472">Membrane</keyword>
<feature type="transmembrane region" description="Helical" evidence="1">
    <location>
        <begin position="323"/>
        <end position="344"/>
    </location>
</feature>
<dbReference type="Proteomes" id="UP000240883">
    <property type="component" value="Unassembled WGS sequence"/>
</dbReference>
<sequence length="451" mass="49922">MYPSWLIDFPSHLSMAYEVLADMLRQMGDTCTHCIEALSSAINTARTHHVQAANSVRNLASMYIIGPTSVIFFGVIVKVTRPKWEAMISFQPPSGVSAVSGFYGPGAYDSWIFNAVAVVCESDSDPTSDQIWSYRLMSTLGVVVYAAIAGIDQLYMVAHPESYSQAKIDASDRVCMIGCIFGMHYLLRRLIRKLASLSKTTTAAEPASPGTNNSEDQAPASPLLFADDDGHLQNSHRVDSPMLDAQPTPAAPDSWMDSLATTYRLWKPSLQTAVWILLWIHLTIAMFAYNIQHGNLGARLGFCGTPLFLFLIMPLLTIYYYGWAYLATLVVNIGIIVISTVYVLTPPQYRYDPNSPTAPRSGSNLSDKDQVAALIAGCLFIVPHVLLLWERGRRFRANPILEVTKVWYRFRDCFGKKYEPLGPHACAHFGGVDTVYHGARGEDNVHPLLSL</sequence>
<evidence type="ECO:0000313" key="3">
    <source>
        <dbReference type="Proteomes" id="UP000240883"/>
    </source>
</evidence>